<evidence type="ECO:0000313" key="7">
    <source>
        <dbReference type="EMBL" id="GCE06284.1"/>
    </source>
</evidence>
<dbReference type="AlphaFoldDB" id="A0A401ZHC5"/>
<protein>
    <recommendedName>
        <fullName evidence="6">Mechanosensitive ion channel MscS domain-containing protein</fullName>
    </recommendedName>
</protein>
<keyword evidence="4 5" id="KW-0472">Membrane</keyword>
<dbReference type="GO" id="GO:0008381">
    <property type="term" value="F:mechanosensitive monoatomic ion channel activity"/>
    <property type="evidence" value="ECO:0007669"/>
    <property type="project" value="InterPro"/>
</dbReference>
<dbReference type="EMBL" id="BIFQ01000001">
    <property type="protein sequence ID" value="GCE06284.1"/>
    <property type="molecule type" value="Genomic_DNA"/>
</dbReference>
<accession>A0A401ZHC5</accession>
<evidence type="ECO:0000259" key="6">
    <source>
        <dbReference type="Pfam" id="PF00924"/>
    </source>
</evidence>
<comment type="subcellular location">
    <subcellularLocation>
        <location evidence="1">Membrane</location>
    </subcellularLocation>
</comment>
<evidence type="ECO:0000313" key="8">
    <source>
        <dbReference type="Proteomes" id="UP000287224"/>
    </source>
</evidence>
<comment type="caution">
    <text evidence="7">The sequence shown here is derived from an EMBL/GenBank/DDBJ whole genome shotgun (WGS) entry which is preliminary data.</text>
</comment>
<evidence type="ECO:0000256" key="1">
    <source>
        <dbReference type="ARBA" id="ARBA00004370"/>
    </source>
</evidence>
<evidence type="ECO:0000256" key="2">
    <source>
        <dbReference type="ARBA" id="ARBA00022692"/>
    </source>
</evidence>
<evidence type="ECO:0000256" key="5">
    <source>
        <dbReference type="SAM" id="Phobius"/>
    </source>
</evidence>
<keyword evidence="3 5" id="KW-1133">Transmembrane helix</keyword>
<feature type="transmembrane region" description="Helical" evidence="5">
    <location>
        <begin position="109"/>
        <end position="129"/>
    </location>
</feature>
<keyword evidence="2 5" id="KW-0812">Transmembrane</keyword>
<dbReference type="Gene3D" id="2.30.30.60">
    <property type="match status" value="1"/>
</dbReference>
<organism evidence="7 8">
    <name type="scientific">Dictyobacter aurantiacus</name>
    <dbReference type="NCBI Taxonomy" id="1936993"/>
    <lineage>
        <taxon>Bacteria</taxon>
        <taxon>Bacillati</taxon>
        <taxon>Chloroflexota</taxon>
        <taxon>Ktedonobacteria</taxon>
        <taxon>Ktedonobacterales</taxon>
        <taxon>Dictyobacteraceae</taxon>
        <taxon>Dictyobacter</taxon>
    </lineage>
</organism>
<dbReference type="SUPFAM" id="SSF50182">
    <property type="entry name" value="Sm-like ribonucleoproteins"/>
    <property type="match status" value="1"/>
</dbReference>
<dbReference type="Gene3D" id="1.10.287.1260">
    <property type="match status" value="1"/>
</dbReference>
<evidence type="ECO:0000256" key="4">
    <source>
        <dbReference type="ARBA" id="ARBA00023136"/>
    </source>
</evidence>
<dbReference type="PANTHER" id="PTHR30221:SF1">
    <property type="entry name" value="SMALL-CONDUCTANCE MECHANOSENSITIVE CHANNEL"/>
    <property type="match status" value="1"/>
</dbReference>
<feature type="transmembrane region" description="Helical" evidence="5">
    <location>
        <begin position="176"/>
        <end position="196"/>
    </location>
</feature>
<dbReference type="Proteomes" id="UP000287224">
    <property type="component" value="Unassembled WGS sequence"/>
</dbReference>
<keyword evidence="8" id="KW-1185">Reference proteome</keyword>
<dbReference type="GO" id="GO:0016020">
    <property type="term" value="C:membrane"/>
    <property type="evidence" value="ECO:0007669"/>
    <property type="project" value="UniProtKB-SubCell"/>
</dbReference>
<dbReference type="OrthoDB" id="9809206at2"/>
<dbReference type="InterPro" id="IPR010920">
    <property type="entry name" value="LSM_dom_sf"/>
</dbReference>
<dbReference type="InterPro" id="IPR045275">
    <property type="entry name" value="MscS_archaea/bacteria_type"/>
</dbReference>
<feature type="transmembrane region" description="Helical" evidence="5">
    <location>
        <begin position="149"/>
        <end position="170"/>
    </location>
</feature>
<feature type="transmembrane region" description="Helical" evidence="5">
    <location>
        <begin position="23"/>
        <end position="44"/>
    </location>
</feature>
<dbReference type="InterPro" id="IPR023408">
    <property type="entry name" value="MscS_beta-dom_sf"/>
</dbReference>
<sequence>MSCMLLVLNTIAITPDATQQMNYAFQLGIGIATILAAFGLGLLLRRLLVHRLHKTVLDNWIIQTLGIAVVVIPTLLGVTGAVAIFNASFVLSTLTENFFSRPALAINTSWNLVETVLILVLGNGVARTVRAMMTRSLGASRVDINMRTLFARVLYIIILSITGFFILTVWNVPIGIPVAVLSAFTVTLTVAFQDILKNLVAGFYILVERPFYIGDQINITSNAITYIGKVEDIQLRATRLRLTSGEEVSVPNLFIFSNAVINNTHFGERRSLLMLTMPQENFDRDETSSKILLLLKNYQEVMPKPDPTVMVNSYEGGKVSLQIRFWVATGQVIDISTVVYELHNLFPNADISVKEPI</sequence>
<evidence type="ECO:0000256" key="3">
    <source>
        <dbReference type="ARBA" id="ARBA00022989"/>
    </source>
</evidence>
<dbReference type="InterPro" id="IPR006685">
    <property type="entry name" value="MscS_channel_2nd"/>
</dbReference>
<reference evidence="8" key="1">
    <citation type="submission" date="2018-12" db="EMBL/GenBank/DDBJ databases">
        <title>Tengunoibacter tsumagoiensis gen. nov., sp. nov., Dictyobacter kobayashii sp. nov., D. alpinus sp. nov., and D. joshuensis sp. nov. and description of Dictyobacteraceae fam. nov. within the order Ktedonobacterales isolated from Tengu-no-mugimeshi.</title>
        <authorList>
            <person name="Wang C.M."/>
            <person name="Zheng Y."/>
            <person name="Sakai Y."/>
            <person name="Toyoda A."/>
            <person name="Minakuchi Y."/>
            <person name="Abe K."/>
            <person name="Yokota A."/>
            <person name="Yabe S."/>
        </authorList>
    </citation>
    <scope>NUCLEOTIDE SEQUENCE [LARGE SCALE GENOMIC DNA]</scope>
    <source>
        <strain evidence="8">S-27</strain>
    </source>
</reference>
<feature type="domain" description="Mechanosensitive ion channel MscS" evidence="6">
    <location>
        <begin position="194"/>
        <end position="264"/>
    </location>
</feature>
<name>A0A401ZHC5_9CHLR</name>
<feature type="transmembrane region" description="Helical" evidence="5">
    <location>
        <begin position="65"/>
        <end position="89"/>
    </location>
</feature>
<dbReference type="Pfam" id="PF00924">
    <property type="entry name" value="MS_channel_2nd"/>
    <property type="match status" value="1"/>
</dbReference>
<gene>
    <name evidence="7" type="ORF">KDAU_36130</name>
</gene>
<dbReference type="PANTHER" id="PTHR30221">
    <property type="entry name" value="SMALL-CONDUCTANCE MECHANOSENSITIVE CHANNEL"/>
    <property type="match status" value="1"/>
</dbReference>
<proteinExistence type="predicted"/>